<dbReference type="eggNOG" id="ENOG502S4QG">
    <property type="taxonomic scope" value="Eukaryota"/>
</dbReference>
<name>I2H287_HENB6</name>
<accession>I2H287</accession>
<dbReference type="GeneID" id="14495469"/>
<dbReference type="OrthoDB" id="27603at2759"/>
<keyword evidence="2" id="KW-1185">Reference proteome</keyword>
<gene>
    <name evidence="1" type="primary">TBLA0C06980</name>
    <name evidence="1" type="ORF">TBLA_0C06980</name>
</gene>
<dbReference type="Proteomes" id="UP000002866">
    <property type="component" value="Chromosome 3"/>
</dbReference>
<evidence type="ECO:0000313" key="1">
    <source>
        <dbReference type="EMBL" id="CCH60489.1"/>
    </source>
</evidence>
<proteinExistence type="predicted"/>
<dbReference type="FunCoup" id="I2H287">
    <property type="interactions" value="48"/>
</dbReference>
<dbReference type="RefSeq" id="XP_004180008.1">
    <property type="nucleotide sequence ID" value="XM_004179960.1"/>
</dbReference>
<protein>
    <submittedName>
        <fullName evidence="1">Uncharacterized protein</fullName>
    </submittedName>
</protein>
<dbReference type="STRING" id="1071380.I2H287"/>
<reference evidence="1 2" key="1">
    <citation type="journal article" date="2011" name="Proc. Natl. Acad. Sci. U.S.A.">
        <title>Evolutionary erosion of yeast sex chromosomes by mating-type switching accidents.</title>
        <authorList>
            <person name="Gordon J.L."/>
            <person name="Armisen D."/>
            <person name="Proux-Wera E."/>
            <person name="Oheigeartaigh S.S."/>
            <person name="Byrne K.P."/>
            <person name="Wolfe K.H."/>
        </authorList>
    </citation>
    <scope>NUCLEOTIDE SEQUENCE [LARGE SCALE GENOMIC DNA]</scope>
    <source>
        <strain evidence="2">ATCC 34711 / CBS 6284 / DSM 70876 / NBRC 10599 / NRRL Y-10934 / UCD 77-7</strain>
    </source>
</reference>
<organism evidence="1 2">
    <name type="scientific">Henningerozyma blattae (strain ATCC 34711 / CBS 6284 / DSM 70876 / NBRC 10599 / NRRL Y-10934 / UCD 77-7)</name>
    <name type="common">Yeast</name>
    <name type="synonym">Tetrapisispora blattae</name>
    <dbReference type="NCBI Taxonomy" id="1071380"/>
    <lineage>
        <taxon>Eukaryota</taxon>
        <taxon>Fungi</taxon>
        <taxon>Dikarya</taxon>
        <taxon>Ascomycota</taxon>
        <taxon>Saccharomycotina</taxon>
        <taxon>Saccharomycetes</taxon>
        <taxon>Saccharomycetales</taxon>
        <taxon>Saccharomycetaceae</taxon>
        <taxon>Henningerozyma</taxon>
    </lineage>
</organism>
<evidence type="ECO:0000313" key="2">
    <source>
        <dbReference type="Proteomes" id="UP000002866"/>
    </source>
</evidence>
<dbReference type="AlphaFoldDB" id="I2H287"/>
<dbReference type="InParanoid" id="I2H287"/>
<dbReference type="EMBL" id="HE806318">
    <property type="protein sequence ID" value="CCH60489.1"/>
    <property type="molecule type" value="Genomic_DNA"/>
</dbReference>
<dbReference type="KEGG" id="tbl:TBLA_0C06980"/>
<sequence>MQSNNESINEESINSFEQFLKESGLANQQNNIQNQITIICTPNNDTLQTFLECCFKPGGATLNYLDTLGYNSTSLVYEQNIIDDEIHATNNIEGKDLVVANNLILQTEFYSIKHPLDTQELETLSLLLKDTDETSIQWWVLLDWSIGDQSCWLNQIKSTFKTIEEFNKHKTYEFTLWTVNSEHMYSLQRNFGLWSFSHMNFIQQTLRSLCLKFNASLIYIDTTESHAKHQCIAQAVLTNCIESTTPEMVNSSSILIPKIKTHLVLLKF</sequence>
<dbReference type="HOGENOM" id="CLU_064762_0_0_1"/>